<organism evidence="11 12">
    <name type="scientific">Sulfitobacter geojensis</name>
    <dbReference type="NCBI Taxonomy" id="1342299"/>
    <lineage>
        <taxon>Bacteria</taxon>
        <taxon>Pseudomonadati</taxon>
        <taxon>Pseudomonadota</taxon>
        <taxon>Alphaproteobacteria</taxon>
        <taxon>Rhodobacterales</taxon>
        <taxon>Roseobacteraceae</taxon>
        <taxon>Sulfitobacter</taxon>
    </lineage>
</organism>
<dbReference type="GO" id="GO:0022857">
    <property type="term" value="F:transmembrane transporter activity"/>
    <property type="evidence" value="ECO:0007669"/>
    <property type="project" value="UniProtKB-UniRule"/>
</dbReference>
<dbReference type="AlphaFoldDB" id="A0AAE3B6T6"/>
<feature type="domain" description="Tripartite ATP-independent periplasmic transporters DctQ component" evidence="10">
    <location>
        <begin position="30"/>
        <end position="162"/>
    </location>
</feature>
<protein>
    <recommendedName>
        <fullName evidence="9">TRAP transporter small permease protein</fullName>
    </recommendedName>
</protein>
<evidence type="ECO:0000313" key="12">
    <source>
        <dbReference type="Proteomes" id="UP000732193"/>
    </source>
</evidence>
<evidence type="ECO:0000256" key="8">
    <source>
        <dbReference type="ARBA" id="ARBA00038436"/>
    </source>
</evidence>
<evidence type="ECO:0000256" key="2">
    <source>
        <dbReference type="ARBA" id="ARBA00022448"/>
    </source>
</evidence>
<comment type="function">
    <text evidence="9">Part of the tripartite ATP-independent periplasmic (TRAP) transport system.</text>
</comment>
<evidence type="ECO:0000256" key="1">
    <source>
        <dbReference type="ARBA" id="ARBA00004429"/>
    </source>
</evidence>
<evidence type="ECO:0000256" key="5">
    <source>
        <dbReference type="ARBA" id="ARBA00022692"/>
    </source>
</evidence>
<dbReference type="PANTHER" id="PTHR35011:SF10">
    <property type="entry name" value="TRAP TRANSPORTER SMALL PERMEASE PROTEIN"/>
    <property type="match status" value="1"/>
</dbReference>
<dbReference type="InterPro" id="IPR055348">
    <property type="entry name" value="DctQ"/>
</dbReference>
<accession>A0AAE3B6T6</accession>
<dbReference type="GO" id="GO:0005886">
    <property type="term" value="C:plasma membrane"/>
    <property type="evidence" value="ECO:0007669"/>
    <property type="project" value="UniProtKB-SubCell"/>
</dbReference>
<keyword evidence="12" id="KW-1185">Reference proteome</keyword>
<keyword evidence="6 9" id="KW-1133">Transmembrane helix</keyword>
<keyword evidence="4 9" id="KW-0997">Cell inner membrane</keyword>
<dbReference type="GO" id="GO:0015740">
    <property type="term" value="P:C4-dicarboxylate transport"/>
    <property type="evidence" value="ECO:0007669"/>
    <property type="project" value="TreeGrafter"/>
</dbReference>
<feature type="transmembrane region" description="Helical" evidence="9">
    <location>
        <begin position="136"/>
        <end position="154"/>
    </location>
</feature>
<comment type="caution">
    <text evidence="11">The sequence shown here is derived from an EMBL/GenBank/DDBJ whole genome shotgun (WGS) entry which is preliminary data.</text>
</comment>
<dbReference type="InterPro" id="IPR007387">
    <property type="entry name" value="TRAP_DctQ"/>
</dbReference>
<feature type="transmembrane region" description="Helical" evidence="9">
    <location>
        <begin position="50"/>
        <end position="67"/>
    </location>
</feature>
<evidence type="ECO:0000259" key="10">
    <source>
        <dbReference type="Pfam" id="PF04290"/>
    </source>
</evidence>
<keyword evidence="5 9" id="KW-0812">Transmembrane</keyword>
<feature type="transmembrane region" description="Helical" evidence="9">
    <location>
        <begin position="21"/>
        <end position="44"/>
    </location>
</feature>
<dbReference type="Proteomes" id="UP000732193">
    <property type="component" value="Unassembled WGS sequence"/>
</dbReference>
<evidence type="ECO:0000313" key="11">
    <source>
        <dbReference type="EMBL" id="MBM1713865.1"/>
    </source>
</evidence>
<keyword evidence="2 9" id="KW-0813">Transport</keyword>
<keyword evidence="3" id="KW-1003">Cell membrane</keyword>
<dbReference type="Pfam" id="PF04290">
    <property type="entry name" value="DctQ"/>
    <property type="match status" value="1"/>
</dbReference>
<evidence type="ECO:0000256" key="7">
    <source>
        <dbReference type="ARBA" id="ARBA00023136"/>
    </source>
</evidence>
<gene>
    <name evidence="11" type="ORF">JQV55_09850</name>
</gene>
<comment type="subcellular location">
    <subcellularLocation>
        <location evidence="1 9">Cell inner membrane</location>
        <topology evidence="1 9">Multi-pass membrane protein</topology>
    </subcellularLocation>
</comment>
<evidence type="ECO:0000256" key="6">
    <source>
        <dbReference type="ARBA" id="ARBA00022989"/>
    </source>
</evidence>
<name>A0AAE3B6T6_9RHOB</name>
<proteinExistence type="inferred from homology"/>
<reference evidence="11 12" key="1">
    <citation type="submission" date="2021-01" db="EMBL/GenBank/DDBJ databases">
        <title>Diatom-associated Roseobacters Show Island Model of Population Structure.</title>
        <authorList>
            <person name="Qu L."/>
            <person name="Feng X."/>
            <person name="Chen Y."/>
            <person name="Li L."/>
            <person name="Wang X."/>
            <person name="Hu Z."/>
            <person name="Wang H."/>
            <person name="Luo H."/>
        </authorList>
    </citation>
    <scope>NUCLEOTIDE SEQUENCE [LARGE SCALE GENOMIC DNA]</scope>
    <source>
        <strain evidence="11 12">TR60-84</strain>
    </source>
</reference>
<evidence type="ECO:0000256" key="9">
    <source>
        <dbReference type="RuleBase" id="RU369079"/>
    </source>
</evidence>
<comment type="similarity">
    <text evidence="8 9">Belongs to the TRAP transporter small permease family.</text>
</comment>
<dbReference type="EMBL" id="JAFBRM010000002">
    <property type="protein sequence ID" value="MBM1713865.1"/>
    <property type="molecule type" value="Genomic_DNA"/>
</dbReference>
<keyword evidence="7 9" id="KW-0472">Membrane</keyword>
<feature type="transmembrane region" description="Helical" evidence="9">
    <location>
        <begin position="96"/>
        <end position="114"/>
    </location>
</feature>
<dbReference type="PANTHER" id="PTHR35011">
    <property type="entry name" value="2,3-DIKETO-L-GULONATE TRAP TRANSPORTER SMALL PERMEASE PROTEIN YIAM"/>
    <property type="match status" value="1"/>
</dbReference>
<evidence type="ECO:0000256" key="3">
    <source>
        <dbReference type="ARBA" id="ARBA00022475"/>
    </source>
</evidence>
<evidence type="ECO:0000256" key="4">
    <source>
        <dbReference type="ARBA" id="ARBA00022519"/>
    </source>
</evidence>
<sequence length="187" mass="20962">MTNLTSRALLVQKKLEEIACYVSAMAVATMMTITVLEVLARALFSKSLPGAYEYVSLMFVYLIYLGLGYSQRHDAHITVGILYDHMPRSLRKTIEGVYLLAAFSFFSMLTWTSAESAWTNYLMGDTVLGIIEVKTWWARAGIPIGLALFALRFLTQLIHLITKNELFEESGVNDLSHQGAVEAEEKP</sequence>
<comment type="subunit">
    <text evidence="9">The complex comprises the extracytoplasmic solute receptor protein and the two transmembrane proteins.</text>
</comment>
<dbReference type="RefSeq" id="WP_064225215.1">
    <property type="nucleotide sequence ID" value="NZ_JAFBRH010000002.1"/>
</dbReference>